<protein>
    <submittedName>
        <fullName evidence="1">Uncharacterized protein</fullName>
    </submittedName>
</protein>
<name>A0A540R9I9_9CORY</name>
<dbReference type="Proteomes" id="UP000318080">
    <property type="component" value="Unassembled WGS sequence"/>
</dbReference>
<keyword evidence="2" id="KW-1185">Reference proteome</keyword>
<reference evidence="1 2" key="1">
    <citation type="submission" date="2019-06" db="EMBL/GenBank/DDBJ databases">
        <title>Draft genome of C. phoceense Strain 272.</title>
        <authorList>
            <person name="Pacheco L.G.C."/>
            <person name="Barberis C.M."/>
            <person name="Almuzara M.N."/>
            <person name="Traglia G.M."/>
            <person name="Santos C.S."/>
            <person name="Rocha D.J.P.G."/>
            <person name="Aguiar E.R.G.R."/>
            <person name="Vay C.A."/>
        </authorList>
    </citation>
    <scope>NUCLEOTIDE SEQUENCE [LARGE SCALE GENOMIC DNA]</scope>
    <source>
        <strain evidence="1 2">272</strain>
    </source>
</reference>
<sequence length="94" mass="9940">MAHTSCRLLGVKVTCAVTVSTAGIVLGVVGGLAAYDLIATGIRYRDESATTDQYAIAATYTSSAASQAFTLSALPIVNPQGFWYYIHNILPLRT</sequence>
<comment type="caution">
    <text evidence="1">The sequence shown here is derived from an EMBL/GenBank/DDBJ whole genome shotgun (WGS) entry which is preliminary data.</text>
</comment>
<dbReference type="AlphaFoldDB" id="A0A540R9I9"/>
<gene>
    <name evidence="1" type="ORF">EJK80_02180</name>
</gene>
<dbReference type="RefSeq" id="WP_070540315.1">
    <property type="nucleotide sequence ID" value="NZ_VHIR01000002.1"/>
</dbReference>
<organism evidence="1 2">
    <name type="scientific">Corynebacterium phoceense</name>
    <dbReference type="NCBI Taxonomy" id="1686286"/>
    <lineage>
        <taxon>Bacteria</taxon>
        <taxon>Bacillati</taxon>
        <taxon>Actinomycetota</taxon>
        <taxon>Actinomycetes</taxon>
        <taxon>Mycobacteriales</taxon>
        <taxon>Corynebacteriaceae</taxon>
        <taxon>Corynebacterium</taxon>
    </lineage>
</organism>
<accession>A0A540R9I9</accession>
<evidence type="ECO:0000313" key="1">
    <source>
        <dbReference type="EMBL" id="TQE44409.1"/>
    </source>
</evidence>
<dbReference type="STRING" id="1686286.GCA_900092335_00420"/>
<dbReference type="EMBL" id="VHIR01000002">
    <property type="protein sequence ID" value="TQE44409.1"/>
    <property type="molecule type" value="Genomic_DNA"/>
</dbReference>
<evidence type="ECO:0000313" key="2">
    <source>
        <dbReference type="Proteomes" id="UP000318080"/>
    </source>
</evidence>
<proteinExistence type="predicted"/>